<accession>A0AAU8GEH4</accession>
<evidence type="ECO:0000313" key="1">
    <source>
        <dbReference type="EMBL" id="XCH40236.1"/>
    </source>
</evidence>
<name>A0AAU8GEH4_9CAUD</name>
<reference evidence="1" key="1">
    <citation type="submission" date="2024-05" db="EMBL/GenBank/DDBJ databases">
        <authorList>
            <person name="Mugo M.M."/>
            <person name="Musyoki A.M."/>
            <person name="Makumi A.M."/>
            <person name="Mutai I."/>
            <person name="Drechsel O."/>
            <person name="Kering K.K."/>
            <person name="Muturi P."/>
            <person name="Mbae C.K."/>
            <person name="Kariuki S.M."/>
        </authorList>
    </citation>
    <scope>NUCLEOTIDE SEQUENCE</scope>
</reference>
<gene>
    <name evidence="1" type="ORF">NDDWPVAN_CDS0110</name>
</gene>
<organism evidence="1">
    <name type="scientific">Salmonella phage vB_SEnST11_KE22</name>
    <dbReference type="NCBI Taxonomy" id="3161173"/>
    <lineage>
        <taxon>Viruses</taxon>
        <taxon>Duplodnaviria</taxon>
        <taxon>Heunggongvirae</taxon>
        <taxon>Uroviricota</taxon>
        <taxon>Caudoviricetes</taxon>
        <taxon>Vequintavirinae</taxon>
        <taxon>Seunavirus</taxon>
    </lineage>
</organism>
<proteinExistence type="predicted"/>
<dbReference type="EMBL" id="PP856721">
    <property type="protein sequence ID" value="XCH40236.1"/>
    <property type="molecule type" value="Genomic_DNA"/>
</dbReference>
<protein>
    <submittedName>
        <fullName evidence="1">Uncharacterized protein</fullName>
    </submittedName>
</protein>
<sequence>MTTLTAATVGTTIHQLAKNIITLKQAKEITGINVRGKEAFFDAAFNLRDELEAKEAK</sequence>